<feature type="non-terminal residue" evidence="22">
    <location>
        <position position="582"/>
    </location>
</feature>
<dbReference type="Pfam" id="PF03483">
    <property type="entry name" value="B3_4"/>
    <property type="match status" value="1"/>
</dbReference>
<dbReference type="InterPro" id="IPR002547">
    <property type="entry name" value="tRNA-bd_dom"/>
</dbReference>
<dbReference type="InterPro" id="IPR045060">
    <property type="entry name" value="Phe-tRNA-ligase_IIc_bsu"/>
</dbReference>
<dbReference type="InterPro" id="IPR033714">
    <property type="entry name" value="tRNA_bind_bactPheRS"/>
</dbReference>
<dbReference type="InterPro" id="IPR005147">
    <property type="entry name" value="tRNA_synthase_B5-dom"/>
</dbReference>
<dbReference type="EC" id="6.1.1.20" evidence="5"/>
<dbReference type="InterPro" id="IPR020825">
    <property type="entry name" value="Phe-tRNA_synthase-like_B3/B4"/>
</dbReference>
<keyword evidence="8 19" id="KW-0820">tRNA-binding</keyword>
<dbReference type="InterPro" id="IPR041616">
    <property type="entry name" value="PheRS_beta_core"/>
</dbReference>
<evidence type="ECO:0000256" key="17">
    <source>
        <dbReference type="ARBA" id="ARBA00033189"/>
    </source>
</evidence>
<keyword evidence="11" id="KW-0547">Nucleotide-binding</keyword>
<dbReference type="Pfam" id="PF17759">
    <property type="entry name" value="tRNA_synthFbeta"/>
    <property type="match status" value="1"/>
</dbReference>
<dbReference type="CDD" id="cd02796">
    <property type="entry name" value="tRNA_bind_bactPheRS"/>
    <property type="match status" value="1"/>
</dbReference>
<dbReference type="Gene3D" id="3.50.40.10">
    <property type="entry name" value="Phenylalanyl-trna Synthetase, Chain B, domain 3"/>
    <property type="match status" value="1"/>
</dbReference>
<keyword evidence="13" id="KW-0460">Magnesium</keyword>
<dbReference type="SMART" id="SM00873">
    <property type="entry name" value="B3_4"/>
    <property type="match status" value="1"/>
</dbReference>
<evidence type="ECO:0000256" key="5">
    <source>
        <dbReference type="ARBA" id="ARBA00012814"/>
    </source>
</evidence>
<dbReference type="Gene3D" id="3.30.56.10">
    <property type="match status" value="2"/>
</dbReference>
<keyword evidence="12" id="KW-0067">ATP-binding</keyword>
<evidence type="ECO:0000256" key="13">
    <source>
        <dbReference type="ARBA" id="ARBA00022842"/>
    </source>
</evidence>
<evidence type="ECO:0000256" key="8">
    <source>
        <dbReference type="ARBA" id="ARBA00022555"/>
    </source>
</evidence>
<dbReference type="GO" id="GO:0004826">
    <property type="term" value="F:phenylalanine-tRNA ligase activity"/>
    <property type="evidence" value="ECO:0007669"/>
    <property type="project" value="UniProtKB-EC"/>
</dbReference>
<dbReference type="InterPro" id="IPR045864">
    <property type="entry name" value="aa-tRNA-synth_II/BPL/LPL"/>
</dbReference>
<dbReference type="EMBL" id="JBHLYQ010000176">
    <property type="protein sequence ID" value="MFC0082876.1"/>
    <property type="molecule type" value="Genomic_DNA"/>
</dbReference>
<comment type="catalytic activity">
    <reaction evidence="18">
        <text>tRNA(Phe) + L-phenylalanine + ATP = L-phenylalanyl-tRNA(Phe) + AMP + diphosphate + H(+)</text>
        <dbReference type="Rhea" id="RHEA:19413"/>
        <dbReference type="Rhea" id="RHEA-COMP:9668"/>
        <dbReference type="Rhea" id="RHEA-COMP:9699"/>
        <dbReference type="ChEBI" id="CHEBI:15378"/>
        <dbReference type="ChEBI" id="CHEBI:30616"/>
        <dbReference type="ChEBI" id="CHEBI:33019"/>
        <dbReference type="ChEBI" id="CHEBI:58095"/>
        <dbReference type="ChEBI" id="CHEBI:78442"/>
        <dbReference type="ChEBI" id="CHEBI:78531"/>
        <dbReference type="ChEBI" id="CHEBI:456215"/>
        <dbReference type="EC" id="6.1.1.20"/>
    </reaction>
</comment>
<keyword evidence="23" id="KW-1185">Reference proteome</keyword>
<evidence type="ECO:0000256" key="4">
    <source>
        <dbReference type="ARBA" id="ARBA00011209"/>
    </source>
</evidence>
<dbReference type="Pfam" id="PF01588">
    <property type="entry name" value="tRNA_bind"/>
    <property type="match status" value="1"/>
</dbReference>
<proteinExistence type="inferred from homology"/>
<dbReference type="SUPFAM" id="SSF55681">
    <property type="entry name" value="Class II aaRS and biotin synthetases"/>
    <property type="match status" value="1"/>
</dbReference>
<evidence type="ECO:0000256" key="16">
    <source>
        <dbReference type="ARBA" id="ARBA00023146"/>
    </source>
</evidence>
<comment type="similarity">
    <text evidence="3">Belongs to the phenylalanyl-tRNA synthetase beta subunit family. Type 1 subfamily.</text>
</comment>
<dbReference type="SUPFAM" id="SSF50249">
    <property type="entry name" value="Nucleic acid-binding proteins"/>
    <property type="match status" value="1"/>
</dbReference>
<dbReference type="PANTHER" id="PTHR10947">
    <property type="entry name" value="PHENYLALANYL-TRNA SYNTHETASE BETA CHAIN AND LEUCINE-RICH REPEAT-CONTAINING PROTEIN 47"/>
    <property type="match status" value="1"/>
</dbReference>
<evidence type="ECO:0000256" key="18">
    <source>
        <dbReference type="ARBA" id="ARBA00049255"/>
    </source>
</evidence>
<dbReference type="InterPro" id="IPR009061">
    <property type="entry name" value="DNA-bd_dom_put_sf"/>
</dbReference>
<evidence type="ECO:0000256" key="19">
    <source>
        <dbReference type="PROSITE-ProRule" id="PRU00209"/>
    </source>
</evidence>
<comment type="subcellular location">
    <subcellularLocation>
        <location evidence="2">Cytoplasm</location>
    </subcellularLocation>
</comment>
<keyword evidence="14 19" id="KW-0694">RNA-binding</keyword>
<dbReference type="NCBIfam" id="TIGR00472">
    <property type="entry name" value="pheT_bact"/>
    <property type="match status" value="1"/>
</dbReference>
<evidence type="ECO:0000313" key="22">
    <source>
        <dbReference type="EMBL" id="MFC0082876.1"/>
    </source>
</evidence>
<evidence type="ECO:0000256" key="15">
    <source>
        <dbReference type="ARBA" id="ARBA00022917"/>
    </source>
</evidence>
<evidence type="ECO:0000256" key="9">
    <source>
        <dbReference type="ARBA" id="ARBA00022598"/>
    </source>
</evidence>
<evidence type="ECO:0000256" key="10">
    <source>
        <dbReference type="ARBA" id="ARBA00022723"/>
    </source>
</evidence>
<dbReference type="PROSITE" id="PS50886">
    <property type="entry name" value="TRBD"/>
    <property type="match status" value="1"/>
</dbReference>
<dbReference type="SMART" id="SM00874">
    <property type="entry name" value="B5"/>
    <property type="match status" value="1"/>
</dbReference>
<name>A0ABV6C5B9_9ACTN</name>
<protein>
    <recommendedName>
        <fullName evidence="6">Phenylalanine--tRNA ligase beta subunit</fullName>
        <ecNumber evidence="5">6.1.1.20</ecNumber>
    </recommendedName>
    <alternativeName>
        <fullName evidence="17">Phenylalanyl-tRNA synthetase beta subunit</fullName>
    </alternativeName>
</protein>
<keyword evidence="9 22" id="KW-0436">Ligase</keyword>
<evidence type="ECO:0000259" key="20">
    <source>
        <dbReference type="PROSITE" id="PS50886"/>
    </source>
</evidence>
<accession>A0ABV6C5B9</accession>
<dbReference type="RefSeq" id="WP_377790556.1">
    <property type="nucleotide sequence ID" value="NZ_JBHLYQ010000176.1"/>
</dbReference>
<dbReference type="PROSITE" id="PS51483">
    <property type="entry name" value="B5"/>
    <property type="match status" value="1"/>
</dbReference>
<keyword evidence="10" id="KW-0479">Metal-binding</keyword>
<dbReference type="PANTHER" id="PTHR10947:SF0">
    <property type="entry name" value="PHENYLALANINE--TRNA LIGASE BETA SUBUNIT"/>
    <property type="match status" value="1"/>
</dbReference>
<dbReference type="InterPro" id="IPR004532">
    <property type="entry name" value="Phe-tRNA-ligase_IIc_bsu_bact"/>
</dbReference>
<dbReference type="Gene3D" id="2.40.50.140">
    <property type="entry name" value="Nucleic acid-binding proteins"/>
    <property type="match status" value="1"/>
</dbReference>
<dbReference type="SUPFAM" id="SSF46955">
    <property type="entry name" value="Putative DNA-binding domain"/>
    <property type="match status" value="1"/>
</dbReference>
<comment type="subunit">
    <text evidence="4">Tetramer of two alpha and two beta subunits.</text>
</comment>
<dbReference type="InterPro" id="IPR012340">
    <property type="entry name" value="NA-bd_OB-fold"/>
</dbReference>
<evidence type="ECO:0000256" key="11">
    <source>
        <dbReference type="ARBA" id="ARBA00022741"/>
    </source>
</evidence>
<evidence type="ECO:0000313" key="23">
    <source>
        <dbReference type="Proteomes" id="UP001589788"/>
    </source>
</evidence>
<evidence type="ECO:0000256" key="7">
    <source>
        <dbReference type="ARBA" id="ARBA00022490"/>
    </source>
</evidence>
<evidence type="ECO:0000256" key="6">
    <source>
        <dbReference type="ARBA" id="ARBA00017032"/>
    </source>
</evidence>
<keyword evidence="15" id="KW-0648">Protein biosynthesis</keyword>
<evidence type="ECO:0000256" key="2">
    <source>
        <dbReference type="ARBA" id="ARBA00004496"/>
    </source>
</evidence>
<evidence type="ECO:0000256" key="12">
    <source>
        <dbReference type="ARBA" id="ARBA00022840"/>
    </source>
</evidence>
<feature type="domain" description="TRNA-binding" evidence="20">
    <location>
        <begin position="39"/>
        <end position="147"/>
    </location>
</feature>
<evidence type="ECO:0000256" key="3">
    <source>
        <dbReference type="ARBA" id="ARBA00008653"/>
    </source>
</evidence>
<reference evidence="22 23" key="1">
    <citation type="submission" date="2024-09" db="EMBL/GenBank/DDBJ databases">
        <authorList>
            <person name="Sun Q."/>
            <person name="Mori K."/>
        </authorList>
    </citation>
    <scope>NUCLEOTIDE SEQUENCE [LARGE SCALE GENOMIC DNA]</scope>
    <source>
        <strain evidence="22 23">JCM 15389</strain>
    </source>
</reference>
<comment type="caution">
    <text evidence="22">The sequence shown here is derived from an EMBL/GenBank/DDBJ whole genome shotgun (WGS) entry which is preliminary data.</text>
</comment>
<evidence type="ECO:0000256" key="1">
    <source>
        <dbReference type="ARBA" id="ARBA00001946"/>
    </source>
</evidence>
<keyword evidence="7" id="KW-0963">Cytoplasm</keyword>
<dbReference type="SUPFAM" id="SSF56037">
    <property type="entry name" value="PheT/TilS domain"/>
    <property type="match status" value="1"/>
</dbReference>
<gene>
    <name evidence="22" type="primary">pheT</name>
    <name evidence="22" type="ORF">ACFFRE_12120</name>
</gene>
<keyword evidence="16" id="KW-0030">Aminoacyl-tRNA synthetase</keyword>
<dbReference type="Proteomes" id="UP001589788">
    <property type="component" value="Unassembled WGS sequence"/>
</dbReference>
<evidence type="ECO:0000259" key="21">
    <source>
        <dbReference type="PROSITE" id="PS51483"/>
    </source>
</evidence>
<comment type="cofactor">
    <cofactor evidence="1">
        <name>Mg(2+)</name>
        <dbReference type="ChEBI" id="CHEBI:18420"/>
    </cofactor>
</comment>
<evidence type="ECO:0000256" key="14">
    <source>
        <dbReference type="ARBA" id="ARBA00022884"/>
    </source>
</evidence>
<feature type="domain" description="B5" evidence="21">
    <location>
        <begin position="425"/>
        <end position="502"/>
    </location>
</feature>
<dbReference type="Pfam" id="PF03484">
    <property type="entry name" value="B5"/>
    <property type="match status" value="1"/>
</dbReference>
<sequence length="582" mass="61834">MRVPLSWLADFVALPEDWREVARTLDDLGLVVEGVEETGVGLEQVVVAEVLAIDAIPGADRIRRVEVDAGSGRVQVVCGAWNFAEGDLVALAPPGTVLPGGVRIERRRLRGVESAGMLCSARELGLGEDQSGLLILGGRNGRGSLGGTGDLQPGQPLAEALGEGPDVVLDVAVETNRPDALSIVGIARDLAARWGQPLRLPEVSAATLGPVPTGELCSVVVEDPDLCPRFTAWVLTEVTVRPSPALVARRLRLAGMRAIDNVVDASNYVMLELGQPTHPYDLDALAGPGLRVRAGRPGEEVVTLDGQVRRLGARQVAPADDRRDCVICDAEDRPVGVAGVMGGASSQIGPGTRRVLLEAAYFDPMAVARTSARLALRSEASVRFERGCDPAGIERAVGRLVTVLGWSVPELRVAPDPLDVVGNPPGPRPVRLRLGRLNGVLGTSFEATEVRALLDPLGFASEPGASGEELVVTVPSFRPDASREIDVVEEVARLYGYRRLPRRRFRPDQVGRLGATQRLRRVLREALCGLGCEEAWTPSLLRPGDDELAGLGPGGVVVANPLTPEESVLRRSLRPGLLRALA</sequence>
<organism evidence="22 23">
    <name type="scientific">Aciditerrimonas ferrireducens</name>
    <dbReference type="NCBI Taxonomy" id="667306"/>
    <lineage>
        <taxon>Bacteria</taxon>
        <taxon>Bacillati</taxon>
        <taxon>Actinomycetota</taxon>
        <taxon>Acidimicrobiia</taxon>
        <taxon>Acidimicrobiales</taxon>
        <taxon>Acidimicrobiaceae</taxon>
        <taxon>Aciditerrimonas</taxon>
    </lineage>
</organism>
<dbReference type="Gene3D" id="3.30.930.10">
    <property type="entry name" value="Bira Bifunctional Protein, Domain 2"/>
    <property type="match status" value="1"/>
</dbReference>
<dbReference type="InterPro" id="IPR005146">
    <property type="entry name" value="B3/B4_tRNA-bd"/>
</dbReference>